<proteinExistence type="predicted"/>
<evidence type="ECO:0000313" key="3">
    <source>
        <dbReference type="Proteomes" id="UP000077342"/>
    </source>
</evidence>
<keyword evidence="1" id="KW-0812">Transmembrane</keyword>
<accession>A0A164CZP7</accession>
<keyword evidence="1" id="KW-1133">Transmembrane helix</keyword>
<feature type="transmembrane region" description="Helical" evidence="1">
    <location>
        <begin position="203"/>
        <end position="219"/>
    </location>
</feature>
<feature type="transmembrane region" description="Helical" evidence="1">
    <location>
        <begin position="276"/>
        <end position="296"/>
    </location>
</feature>
<dbReference type="EMBL" id="LWCI01000066">
    <property type="protein sequence ID" value="KZS65381.1"/>
    <property type="molecule type" value="Genomic_DNA"/>
</dbReference>
<feature type="transmembrane region" description="Helical" evidence="1">
    <location>
        <begin position="153"/>
        <end position="172"/>
    </location>
</feature>
<evidence type="ECO:0000313" key="2">
    <source>
        <dbReference type="EMBL" id="KZS65381.1"/>
    </source>
</evidence>
<feature type="transmembrane region" description="Helical" evidence="1">
    <location>
        <begin position="179"/>
        <end position="197"/>
    </location>
</feature>
<feature type="transmembrane region" description="Helical" evidence="1">
    <location>
        <begin position="353"/>
        <end position="375"/>
    </location>
</feature>
<reference evidence="3" key="1">
    <citation type="submission" date="2016-04" db="EMBL/GenBank/DDBJ databases">
        <authorList>
            <person name="Strapagiel D."/>
            <person name="Borowka P."/>
            <person name="Marciniak B."/>
            <person name="Bakula Z."/>
            <person name="Van Ingen J."/>
            <person name="Safianowska A."/>
            <person name="Dziadek J."/>
            <person name="Jagielski T."/>
        </authorList>
    </citation>
    <scope>NUCLEOTIDE SEQUENCE [LARGE SCALE GENOMIC DNA]</scope>
    <source>
        <strain evidence="3">1010001458</strain>
    </source>
</reference>
<dbReference type="AlphaFoldDB" id="A0A164CZP7"/>
<feature type="transmembrane region" description="Helical" evidence="1">
    <location>
        <begin position="226"/>
        <end position="243"/>
    </location>
</feature>
<name>A0A164CZP7_9MYCO</name>
<gene>
    <name evidence="2" type="ORF">A4G28_25255</name>
</gene>
<feature type="transmembrane region" description="Helical" evidence="1">
    <location>
        <begin position="305"/>
        <end position="322"/>
    </location>
</feature>
<organism evidence="2 3">
    <name type="scientific">Mycobacterium ostraviense</name>
    <dbReference type="NCBI Taxonomy" id="2738409"/>
    <lineage>
        <taxon>Bacteria</taxon>
        <taxon>Bacillati</taxon>
        <taxon>Actinomycetota</taxon>
        <taxon>Actinomycetes</taxon>
        <taxon>Mycobacteriales</taxon>
        <taxon>Mycobacteriaceae</taxon>
        <taxon>Mycobacterium</taxon>
    </lineage>
</organism>
<evidence type="ECO:0000256" key="1">
    <source>
        <dbReference type="SAM" id="Phobius"/>
    </source>
</evidence>
<keyword evidence="1" id="KW-0472">Membrane</keyword>
<feature type="transmembrane region" description="Helical" evidence="1">
    <location>
        <begin position="328"/>
        <end position="346"/>
    </location>
</feature>
<sequence length="652" mass="70512">MGARTASRRVGTWFSTTTWGSAWWQRALVAVIAAVIFWPQPSIEPTVGLDPSWQAGLALARIDHIAWGRELVFTYGPLGFLRTSAYYAFEQSLLATICQVIIIAALFLGIAAALRLRHPPLPSLVGAFVMTGILTVLHLGHGLALRGSSALEMMYPELGVLAAFVWASVPLLQRDPKRSRVFTTCVMLGAAAGFQLLMKFNTGLAIMVIALATSVLLGWKAVGRHCATVASFAVSTLICWVLAGQRPGDLPAWLRGSAAIASGYTDGMATAPLPQWALPSIVLSVAWMGWLCVVFFRRGHDIPRRYLVLVGLATLIAGKAAFGRFEPWHFAILVGVMVVALAITPWPRARRRALVVTAVAVALVVVVDLGGIPALSDRGVLAMRAPVQAVDRMVTFASPGRVQQEIEQAKARQRALYGIPDHFIKTIGSSTVHIDPHEISAVWAYDLAWRPTLVFQTYQALTPMLDALNGESLANGPEFVLSRLSPALPAVGIDGRLGVQESPLYSRALLCDYTLSGIENRWALFRHTAPHCGPLTKLSEVSLREDHAVPIPAPSAPDRAVLVGIDLDQTFGDRYFHGKIAPLSTFTLVVDGVTYRLIATNAAEPFLVNTPASAADTNLQIQAHTIGVGRTVNLNEPLVSARLRFYEMRVGP</sequence>
<protein>
    <recommendedName>
        <fullName evidence="4">Transmembrane protein</fullName>
    </recommendedName>
</protein>
<feature type="transmembrane region" description="Helical" evidence="1">
    <location>
        <begin position="121"/>
        <end position="141"/>
    </location>
</feature>
<keyword evidence="3" id="KW-1185">Reference proteome</keyword>
<comment type="caution">
    <text evidence="2">The sequence shown here is derived from an EMBL/GenBank/DDBJ whole genome shotgun (WGS) entry which is preliminary data.</text>
</comment>
<feature type="transmembrane region" description="Helical" evidence="1">
    <location>
        <begin position="93"/>
        <end position="114"/>
    </location>
</feature>
<feature type="transmembrane region" description="Helical" evidence="1">
    <location>
        <begin position="21"/>
        <end position="39"/>
    </location>
</feature>
<dbReference type="Proteomes" id="UP000077342">
    <property type="component" value="Unassembled WGS sequence"/>
</dbReference>
<evidence type="ECO:0008006" key="4">
    <source>
        <dbReference type="Google" id="ProtNLM"/>
    </source>
</evidence>